<feature type="compositionally biased region" description="Low complexity" evidence="1">
    <location>
        <begin position="205"/>
        <end position="249"/>
    </location>
</feature>
<proteinExistence type="predicted"/>
<evidence type="ECO:0000256" key="2">
    <source>
        <dbReference type="SAM" id="Phobius"/>
    </source>
</evidence>
<dbReference type="PANTHER" id="PTHR45733:SF8">
    <property type="entry name" value="FORMIN-J"/>
    <property type="match status" value="1"/>
</dbReference>
<organism evidence="3 4">
    <name type="scientific">Cyclocybe aegerita</name>
    <name type="common">Black poplar mushroom</name>
    <name type="synonym">Agrocybe aegerita</name>
    <dbReference type="NCBI Taxonomy" id="1973307"/>
    <lineage>
        <taxon>Eukaryota</taxon>
        <taxon>Fungi</taxon>
        <taxon>Dikarya</taxon>
        <taxon>Basidiomycota</taxon>
        <taxon>Agaricomycotina</taxon>
        <taxon>Agaricomycetes</taxon>
        <taxon>Agaricomycetidae</taxon>
        <taxon>Agaricales</taxon>
        <taxon>Agaricineae</taxon>
        <taxon>Bolbitiaceae</taxon>
        <taxon>Cyclocybe</taxon>
    </lineage>
</organism>
<feature type="transmembrane region" description="Helical" evidence="2">
    <location>
        <begin position="658"/>
        <end position="681"/>
    </location>
</feature>
<gene>
    <name evidence="3" type="ORF">AAE3_LOCUS7484</name>
</gene>
<dbReference type="Proteomes" id="UP000467700">
    <property type="component" value="Unassembled WGS sequence"/>
</dbReference>
<feature type="region of interest" description="Disordered" evidence="1">
    <location>
        <begin position="59"/>
        <end position="80"/>
    </location>
</feature>
<feature type="compositionally biased region" description="Low complexity" evidence="1">
    <location>
        <begin position="172"/>
        <end position="197"/>
    </location>
</feature>
<keyword evidence="2" id="KW-0812">Transmembrane</keyword>
<feature type="transmembrane region" description="Helical" evidence="2">
    <location>
        <begin position="608"/>
        <end position="626"/>
    </location>
</feature>
<feature type="compositionally biased region" description="Basic and acidic residues" evidence="1">
    <location>
        <begin position="705"/>
        <end position="723"/>
    </location>
</feature>
<keyword evidence="2" id="KW-1133">Transmembrane helix</keyword>
<feature type="compositionally biased region" description="Polar residues" evidence="1">
    <location>
        <begin position="270"/>
        <end position="282"/>
    </location>
</feature>
<dbReference type="EMBL" id="CACVBS010000047">
    <property type="protein sequence ID" value="CAA7265158.1"/>
    <property type="molecule type" value="Genomic_DNA"/>
</dbReference>
<feature type="compositionally biased region" description="Low complexity" evidence="1">
    <location>
        <begin position="917"/>
        <end position="937"/>
    </location>
</feature>
<feature type="region of interest" description="Disordered" evidence="1">
    <location>
        <begin position="704"/>
        <end position="765"/>
    </location>
</feature>
<evidence type="ECO:0000256" key="1">
    <source>
        <dbReference type="SAM" id="MobiDB-lite"/>
    </source>
</evidence>
<comment type="caution">
    <text evidence="3">The sequence shown here is derived from an EMBL/GenBank/DDBJ whole genome shotgun (WGS) entry which is preliminary data.</text>
</comment>
<keyword evidence="4" id="KW-1185">Reference proteome</keyword>
<feature type="compositionally biased region" description="Low complexity" evidence="1">
    <location>
        <begin position="986"/>
        <end position="1016"/>
    </location>
</feature>
<feature type="compositionally biased region" description="Gly residues" evidence="1">
    <location>
        <begin position="146"/>
        <end position="162"/>
    </location>
</feature>
<dbReference type="CDD" id="cd12087">
    <property type="entry name" value="TM_EGFR-like"/>
    <property type="match status" value="1"/>
</dbReference>
<dbReference type="AlphaFoldDB" id="A0A8S0W6V2"/>
<feature type="compositionally biased region" description="Low complexity" evidence="1">
    <location>
        <begin position="899"/>
        <end position="908"/>
    </location>
</feature>
<feature type="compositionally biased region" description="Low complexity" evidence="1">
    <location>
        <begin position="256"/>
        <end position="269"/>
    </location>
</feature>
<dbReference type="OrthoDB" id="3263296at2759"/>
<feature type="transmembrane region" description="Helical" evidence="2">
    <location>
        <begin position="297"/>
        <end position="319"/>
    </location>
</feature>
<keyword evidence="2" id="KW-0472">Membrane</keyword>
<feature type="compositionally biased region" description="Polar residues" evidence="1">
    <location>
        <begin position="1017"/>
        <end position="1036"/>
    </location>
</feature>
<feature type="compositionally biased region" description="Basic and acidic residues" evidence="1">
    <location>
        <begin position="963"/>
        <end position="972"/>
    </location>
</feature>
<name>A0A8S0W6V2_CYCAE</name>
<feature type="region of interest" description="Disordered" evidence="1">
    <location>
        <begin position="862"/>
        <end position="1046"/>
    </location>
</feature>
<reference evidence="3 4" key="1">
    <citation type="submission" date="2020-01" db="EMBL/GenBank/DDBJ databases">
        <authorList>
            <person name="Gupta K D."/>
        </authorList>
    </citation>
    <scope>NUCLEOTIDE SEQUENCE [LARGE SCALE GENOMIC DNA]</scope>
</reference>
<accession>A0A8S0W6V2</accession>
<feature type="region of interest" description="Disordered" evidence="1">
    <location>
        <begin position="397"/>
        <end position="430"/>
    </location>
</feature>
<sequence length="1046" mass="108254">MSRRKTCWDQSEGGHVFSFGLAATGSNVSAKFARPPHNAPLPVALLPPNPEDELKKTTLRPSSEPAPTFFSTHSLSPPIDAPSSLRDAGIINEQHAQYRRTRAIDMTYLQHRNAAAHRLIIARQETGLPGGVDVPDTGSGDDGDTGNDGGNGNGGGNGGGNGSPIPSPPIPDTSQPPTSSSIPVPPTSTSRPPTSSSTPPPRTTPTPTSTSRTSTSTTTSSSSSSASSSSSSSSSASSTSSSARTTTTPVAGLVNTSTTRQTSSFRSVTPTDVDSAGSTVSASAVPEATSGVSTGSIVGGVVGAIAGIALFGFLIMFFLRKWRRQRRYAARHESDFGTFRRSAFVSDKSGANTPDMAEHPGHNVAPSISSAVGTNMAGYGATGMTTATPPSQALAAANNNTSATSPLQERPKYVYGQDPTPATSGNNAAIEDDLSDHAHGVYSTQPQVQAAYNPEAYGSYAKYEDGTATGTAQAYYDQSAYAQGGYDPQTYIAQGGYAQQAYAAGYDQTGYATGYAQGGYEQQGQQQQTGYAQTTEGYQAPHPYTTQDTAASKHAAAYGGIYSCDDDDDGEDHSYSDSSGADDDYRSTNDYLGVLCQYIKTRCEPQRICHFSLDSINLYYSFYYIYPSSRYHNSPPQMTLRCVRHSHNPPTGGSSTGAIIGGVGGGIAGIAIISIIVAYVVRHLRRRRDRNAFDASQFRRSAVLLDDKNEGRPRPPSMIERKQMTTTPSAPSAAYPYSDNAANQSAPPSVYGGSERGQYAHGGAGGAHYAPVPPGAPSQMYGGGPYGGPGTMPGAYGAQYDPSAGYGAPPIPGTYGPGAYAAYGADPRFAPAGYHPQGYPHPHYGHNQYHMQYMPPPAGFPYPGGAGGMTRSESTASGPGALPNPFARSPASSPPPPSESGGSAGSQPLSEKRAMMAASASSASSSSSHAGSSSASSSRHHPSPSDPDFTAPPAYEDDGSYSESRRDVKVRPGETQPASTLGVRNGTEGSSSSAAATSGAGAAAPSTTAASSTTGANARQQTDATAGRRPTSSYTLYDQDDAYGGM</sequence>
<protein>
    <submittedName>
        <fullName evidence="3">Uncharacterized protein</fullName>
    </submittedName>
</protein>
<dbReference type="PANTHER" id="PTHR45733">
    <property type="entry name" value="FORMIN-J"/>
    <property type="match status" value="1"/>
</dbReference>
<dbReference type="InterPro" id="IPR051144">
    <property type="entry name" value="Formin_homology_domain"/>
</dbReference>
<evidence type="ECO:0000313" key="3">
    <source>
        <dbReference type="EMBL" id="CAA7265158.1"/>
    </source>
</evidence>
<evidence type="ECO:0000313" key="4">
    <source>
        <dbReference type="Proteomes" id="UP000467700"/>
    </source>
</evidence>
<feature type="region of interest" description="Disordered" evidence="1">
    <location>
        <begin position="126"/>
        <end position="293"/>
    </location>
</feature>